<dbReference type="Proteomes" id="UP001283361">
    <property type="component" value="Unassembled WGS sequence"/>
</dbReference>
<proteinExistence type="predicted"/>
<organism evidence="1 2">
    <name type="scientific">Elysia crispata</name>
    <name type="common">lettuce slug</name>
    <dbReference type="NCBI Taxonomy" id="231223"/>
    <lineage>
        <taxon>Eukaryota</taxon>
        <taxon>Metazoa</taxon>
        <taxon>Spiralia</taxon>
        <taxon>Lophotrochozoa</taxon>
        <taxon>Mollusca</taxon>
        <taxon>Gastropoda</taxon>
        <taxon>Heterobranchia</taxon>
        <taxon>Euthyneura</taxon>
        <taxon>Panpulmonata</taxon>
        <taxon>Sacoglossa</taxon>
        <taxon>Placobranchoidea</taxon>
        <taxon>Plakobranchidae</taxon>
        <taxon>Elysia</taxon>
    </lineage>
</organism>
<name>A0AAE1DG51_9GAST</name>
<dbReference type="AlphaFoldDB" id="A0AAE1DG51"/>
<reference evidence="1" key="1">
    <citation type="journal article" date="2023" name="G3 (Bethesda)">
        <title>A reference genome for the long-term kleptoplast-retaining sea slug Elysia crispata morphotype clarki.</title>
        <authorList>
            <person name="Eastman K.E."/>
            <person name="Pendleton A.L."/>
            <person name="Shaikh M.A."/>
            <person name="Suttiyut T."/>
            <person name="Ogas R."/>
            <person name="Tomko P."/>
            <person name="Gavelis G."/>
            <person name="Widhalm J.R."/>
            <person name="Wisecaver J.H."/>
        </authorList>
    </citation>
    <scope>NUCLEOTIDE SEQUENCE</scope>
    <source>
        <strain evidence="1">ECLA1</strain>
    </source>
</reference>
<comment type="caution">
    <text evidence="1">The sequence shown here is derived from an EMBL/GenBank/DDBJ whole genome shotgun (WGS) entry which is preliminary data.</text>
</comment>
<accession>A0AAE1DG51</accession>
<protein>
    <submittedName>
        <fullName evidence="1">Uncharacterized protein</fullName>
    </submittedName>
</protein>
<gene>
    <name evidence="1" type="ORF">RRG08_008425</name>
</gene>
<evidence type="ECO:0000313" key="1">
    <source>
        <dbReference type="EMBL" id="KAK3769439.1"/>
    </source>
</evidence>
<evidence type="ECO:0000313" key="2">
    <source>
        <dbReference type="Proteomes" id="UP001283361"/>
    </source>
</evidence>
<dbReference type="EMBL" id="JAWDGP010003926">
    <property type="protein sequence ID" value="KAK3769439.1"/>
    <property type="molecule type" value="Genomic_DNA"/>
</dbReference>
<keyword evidence="2" id="KW-1185">Reference proteome</keyword>
<sequence>MRTSAHIKTKSEYPEKQNAETVIPGLCCRPSKPPPDRAELAETCDSLWYTQELSQLGYRSSCQLASQTGLDNRGWTALPGNSRNIHVKLADNKLTPHHAMLAAHSRIPPRGLSAGGPQGCTVFSAGRDNGRSDTSGSRLSYYYQLPQLRLRHLALTNGHPYGTFFGFKNKNSSAAFN</sequence>